<evidence type="ECO:0000313" key="2">
    <source>
        <dbReference type="EMBL" id="AOP35889.1"/>
    </source>
</evidence>
<reference evidence="2 3" key="1">
    <citation type="submission" date="2016-04" db="EMBL/GenBank/DDBJ databases">
        <title>Complete genome seqeunce of Leptospira alstonii serovar Room22.</title>
        <authorList>
            <person name="Nally J.E."/>
            <person name="Bayles D.O."/>
            <person name="Hurley D."/>
            <person name="Fanning S."/>
            <person name="McMahon B.J."/>
            <person name="Arent Z."/>
        </authorList>
    </citation>
    <scope>NUCLEOTIDE SEQUENCE [LARGE SCALE GENOMIC DNA]</scope>
    <source>
        <strain evidence="2 3">GWTS #1</strain>
    </source>
</reference>
<dbReference type="AlphaFoldDB" id="A0A1D7V222"/>
<dbReference type="InterPro" id="IPR025406">
    <property type="entry name" value="DUF4132"/>
</dbReference>
<proteinExistence type="predicted"/>
<evidence type="ECO:0000313" key="3">
    <source>
        <dbReference type="Proteomes" id="UP000094197"/>
    </source>
</evidence>
<dbReference type="EMBL" id="CP015217">
    <property type="protein sequence ID" value="AOP35889.1"/>
    <property type="molecule type" value="Genomic_DNA"/>
</dbReference>
<gene>
    <name evidence="2" type="ORF">A0128_03830</name>
</gene>
<dbReference type="KEGG" id="laj:A0128_03830"/>
<dbReference type="InterPro" id="IPR016024">
    <property type="entry name" value="ARM-type_fold"/>
</dbReference>
<evidence type="ECO:0000259" key="1">
    <source>
        <dbReference type="Pfam" id="PF13569"/>
    </source>
</evidence>
<dbReference type="Proteomes" id="UP000094197">
    <property type="component" value="Chromosome 1"/>
</dbReference>
<name>A0A1D7V222_9LEPT</name>
<protein>
    <recommendedName>
        <fullName evidence="1">DUF4132 domain-containing protein</fullName>
    </recommendedName>
</protein>
<sequence length="571" mass="66293">MSRLPEEIVIPRAAGLLKEKQAHLREAGVLILNLMRTQKSIQTLEPLLENEKNDDVRNLAVDLIFEKASSLSIAEAKNRILIAKKQGKLDKPLAKWLDETKLPKVLWKDRKALGAEEVRYLFYRQKTRSEVLLDPELRDVVEQIDKSSFEVFSETILKLVQKNGGFKAPNRFAISILGIFGNKNIVPDLENVAKKDTNLNACACLGMMDTMEAARALDRIMQTFKTKYPNVREAAEEGFESIASKMSLTPYELQDRMLPDLGFKNLSKKVNINKIEYTLKISKDLKFTYWNDSNKEVKSPKLNETEKKKNKEESTLFKDSVKQLGINMEYYLVVQRRWFAEDWKDFFLKNPIANAFARNFVWVKVSKNQEKECFYVSESSTLNIEDKKIDIEDPCKILLLHPLCLDEKERSPWSEKIKNLKIDPPLPQLDRETYLLPEEDKNKKISFQFEDKSMSGSTFKYRAEKYGWRRGSVVDGGGISSYRKLFPNENVEVFLKIEGLNVRSFEYSEPMTFKEFFFVNPGSITTGSYVYDEPRSEEDQRLIPFESVNPIVYSETLYDLQRILQTKNEEE</sequence>
<accession>A0A1D7V222</accession>
<feature type="domain" description="DUF4132" evidence="1">
    <location>
        <begin position="319"/>
        <end position="468"/>
    </location>
</feature>
<keyword evidence="3" id="KW-1185">Reference proteome</keyword>
<dbReference type="Pfam" id="PF13569">
    <property type="entry name" value="DUF4132"/>
    <property type="match status" value="1"/>
</dbReference>
<organism evidence="2 3">
    <name type="scientific">Leptospira tipperaryensis</name>
    <dbReference type="NCBI Taxonomy" id="2564040"/>
    <lineage>
        <taxon>Bacteria</taxon>
        <taxon>Pseudomonadati</taxon>
        <taxon>Spirochaetota</taxon>
        <taxon>Spirochaetia</taxon>
        <taxon>Leptospirales</taxon>
        <taxon>Leptospiraceae</taxon>
        <taxon>Leptospira</taxon>
    </lineage>
</organism>
<dbReference type="SUPFAM" id="SSF48371">
    <property type="entry name" value="ARM repeat"/>
    <property type="match status" value="1"/>
</dbReference>